<protein>
    <submittedName>
        <fullName evidence="1">Uncharacterized protein</fullName>
    </submittedName>
</protein>
<dbReference type="KEGG" id="spph:KFK14_16955"/>
<dbReference type="AlphaFoldDB" id="A0A975K601"/>
<proteinExistence type="predicted"/>
<organism evidence="1 2">
    <name type="scientific">Sphingobium phenoxybenzoativorans</name>
    <dbReference type="NCBI Taxonomy" id="1592790"/>
    <lineage>
        <taxon>Bacteria</taxon>
        <taxon>Pseudomonadati</taxon>
        <taxon>Pseudomonadota</taxon>
        <taxon>Alphaproteobacteria</taxon>
        <taxon>Sphingomonadales</taxon>
        <taxon>Sphingomonadaceae</taxon>
        <taxon>Sphingobium</taxon>
    </lineage>
</organism>
<evidence type="ECO:0000313" key="1">
    <source>
        <dbReference type="EMBL" id="QUT04713.1"/>
    </source>
</evidence>
<dbReference type="RefSeq" id="WP_212608478.1">
    <property type="nucleotide sequence ID" value="NZ_CP073910.1"/>
</dbReference>
<dbReference type="Proteomes" id="UP000681425">
    <property type="component" value="Chromosome"/>
</dbReference>
<dbReference type="EMBL" id="CP073910">
    <property type="protein sequence ID" value="QUT04713.1"/>
    <property type="molecule type" value="Genomic_DNA"/>
</dbReference>
<reference evidence="1" key="1">
    <citation type="submission" date="2021-04" db="EMBL/GenBank/DDBJ databases">
        <title>Isolation of p-tert-butylphenol degrading bacteria Sphingobium phenoxybenzoativorans Tas13 from active sludge.</title>
        <authorList>
            <person name="Li Y."/>
        </authorList>
    </citation>
    <scope>NUCLEOTIDE SEQUENCE</scope>
    <source>
        <strain evidence="1">Tas13</strain>
    </source>
</reference>
<sequence>MKSTRIPENLPIFQRGGTFLWIARFAEMTELERLSAAARNYRKLAGRMPPSRSRKALLELANECEVKSLAFQ</sequence>
<accession>A0A975K601</accession>
<evidence type="ECO:0000313" key="2">
    <source>
        <dbReference type="Proteomes" id="UP000681425"/>
    </source>
</evidence>
<name>A0A975K601_9SPHN</name>
<keyword evidence="2" id="KW-1185">Reference proteome</keyword>
<gene>
    <name evidence="1" type="ORF">KFK14_16955</name>
</gene>